<keyword evidence="2" id="KW-0732">Signal</keyword>
<feature type="chain" id="PRO_5032435158" evidence="2">
    <location>
        <begin position="25"/>
        <end position="426"/>
    </location>
</feature>
<proteinExistence type="predicted"/>
<gene>
    <name evidence="4" type="ORF">HNR02_002310</name>
</gene>
<dbReference type="InterPro" id="IPR001466">
    <property type="entry name" value="Beta-lactam-related"/>
</dbReference>
<evidence type="ECO:0000259" key="3">
    <source>
        <dbReference type="Pfam" id="PF00144"/>
    </source>
</evidence>
<comment type="caution">
    <text evidence="4">The sequence shown here is derived from an EMBL/GenBank/DDBJ whole genome shotgun (WGS) entry which is preliminary data.</text>
</comment>
<dbReference type="PANTHER" id="PTHR43283">
    <property type="entry name" value="BETA-LACTAMASE-RELATED"/>
    <property type="match status" value="1"/>
</dbReference>
<dbReference type="Pfam" id="PF00144">
    <property type="entry name" value="Beta-lactamase"/>
    <property type="match status" value="1"/>
</dbReference>
<dbReference type="InterPro" id="IPR050789">
    <property type="entry name" value="Diverse_Enzym_Activities"/>
</dbReference>
<feature type="signal peptide" evidence="2">
    <location>
        <begin position="1"/>
        <end position="24"/>
    </location>
</feature>
<evidence type="ECO:0000313" key="4">
    <source>
        <dbReference type="EMBL" id="NYI88987.1"/>
    </source>
</evidence>
<sequence length="426" mass="45544">MRIGKLLLAAALTAAALTVPGASATTTFTGRFERPQYEFAPPETVLRPGAPADVGLDPAPLRSADQFLTNWAKPDPTTGHPRFSGAVGVLGHDGVLVDEFTTGGALRYADAAGTELPAAQQIPMRADTIFDMASITKLFTSIAVMQLVEQDKVTLDQPVAAYLPEFAANGKQAVTVRQLLTHTSGLAADPQPSLWEGYPDIPSRRQAVLDSSLKNPPGSTYLYSDINLMTLGFLVERITGQPLDVVVRERITQPLGMADTGFNPPAEKLGRIAATEFEADPPRGMVRGQVHDENAWSLGGVSGHAGLFSTAPDMAVLAQTVLNGGVYRGARILRAETVRDMLTDYNQAFPGDAHGLGFELDQRFYMGELSAPTTAGHTGFTGTSLVIDPVSRSFAILLTNRVHPTRDWGSINPAREQWASALAQPK</sequence>
<evidence type="ECO:0000256" key="2">
    <source>
        <dbReference type="SAM" id="SignalP"/>
    </source>
</evidence>
<organism evidence="4 5">
    <name type="scientific">Amycolatopsis endophytica</name>
    <dbReference type="NCBI Taxonomy" id="860233"/>
    <lineage>
        <taxon>Bacteria</taxon>
        <taxon>Bacillati</taxon>
        <taxon>Actinomycetota</taxon>
        <taxon>Actinomycetes</taxon>
        <taxon>Pseudonocardiales</taxon>
        <taxon>Pseudonocardiaceae</taxon>
        <taxon>Amycolatopsis</taxon>
    </lineage>
</organism>
<dbReference type="InterPro" id="IPR012338">
    <property type="entry name" value="Beta-lactam/transpept-like"/>
</dbReference>
<keyword evidence="1" id="KW-0378">Hydrolase</keyword>
<dbReference type="PANTHER" id="PTHR43283:SF11">
    <property type="entry name" value="BETA-LACTAMASE-RELATED DOMAIN-CONTAINING PROTEIN"/>
    <property type="match status" value="1"/>
</dbReference>
<protein>
    <submittedName>
        <fullName evidence="4">CubicO group peptidase (Beta-lactamase class C family)</fullName>
    </submittedName>
</protein>
<dbReference type="EMBL" id="JACCFK010000001">
    <property type="protein sequence ID" value="NYI88987.1"/>
    <property type="molecule type" value="Genomic_DNA"/>
</dbReference>
<dbReference type="Proteomes" id="UP000549616">
    <property type="component" value="Unassembled WGS sequence"/>
</dbReference>
<dbReference type="Gene3D" id="3.40.710.10">
    <property type="entry name" value="DD-peptidase/beta-lactamase superfamily"/>
    <property type="match status" value="1"/>
</dbReference>
<keyword evidence="5" id="KW-1185">Reference proteome</keyword>
<dbReference type="GO" id="GO:0016787">
    <property type="term" value="F:hydrolase activity"/>
    <property type="evidence" value="ECO:0007669"/>
    <property type="project" value="UniProtKB-KW"/>
</dbReference>
<dbReference type="SUPFAM" id="SSF56601">
    <property type="entry name" value="beta-lactamase/transpeptidase-like"/>
    <property type="match status" value="1"/>
</dbReference>
<reference evidence="4 5" key="1">
    <citation type="submission" date="2020-07" db="EMBL/GenBank/DDBJ databases">
        <title>Sequencing the genomes of 1000 actinobacteria strains.</title>
        <authorList>
            <person name="Klenk H.-P."/>
        </authorList>
    </citation>
    <scope>NUCLEOTIDE SEQUENCE [LARGE SCALE GENOMIC DNA]</scope>
    <source>
        <strain evidence="4 5">DSM 104006</strain>
    </source>
</reference>
<accession>A0A853B2E5</accession>
<feature type="domain" description="Beta-lactamase-related" evidence="3">
    <location>
        <begin position="103"/>
        <end position="414"/>
    </location>
</feature>
<evidence type="ECO:0000256" key="1">
    <source>
        <dbReference type="ARBA" id="ARBA00022801"/>
    </source>
</evidence>
<evidence type="ECO:0000313" key="5">
    <source>
        <dbReference type="Proteomes" id="UP000549616"/>
    </source>
</evidence>
<dbReference type="AlphaFoldDB" id="A0A853B2E5"/>
<name>A0A853B2E5_9PSEU</name>